<dbReference type="GO" id="GO:0006620">
    <property type="term" value="P:post-translational protein targeting to endoplasmic reticulum membrane"/>
    <property type="evidence" value="ECO:0007669"/>
    <property type="project" value="TreeGrafter"/>
</dbReference>
<keyword evidence="2" id="KW-1185">Reference proteome</keyword>
<dbReference type="VEuPathDB" id="MicrosporidiaDB:DI09_1p600"/>
<dbReference type="PANTHER" id="PTHR24075">
    <property type="entry name" value="SEC63 DOMAIN-CONTAINING"/>
    <property type="match status" value="1"/>
</dbReference>
<dbReference type="InterPro" id="IPR014756">
    <property type="entry name" value="Ig_E-set"/>
</dbReference>
<reference evidence="1 2" key="1">
    <citation type="submission" date="2014-04" db="EMBL/GenBank/DDBJ databases">
        <title>A new species of microsporidia sheds light on the evolution of extreme parasitism.</title>
        <authorList>
            <person name="Haag K.L."/>
            <person name="James T.Y."/>
            <person name="Larsson R."/>
            <person name="Schaer T.M."/>
            <person name="Refardt D."/>
            <person name="Pombert J.-F."/>
            <person name="Ebert D."/>
        </authorList>
    </citation>
    <scope>NUCLEOTIDE SEQUENCE [LARGE SCALE GENOMIC DNA]</scope>
    <source>
        <strain evidence="1 2">UGP3</strain>
        <tissue evidence="1">Spores</tissue>
    </source>
</reference>
<dbReference type="RefSeq" id="XP_013238637.1">
    <property type="nucleotide sequence ID" value="XM_013383183.1"/>
</dbReference>
<dbReference type="EMBL" id="JMKJ01000111">
    <property type="protein sequence ID" value="KGG52210.1"/>
    <property type="molecule type" value="Genomic_DNA"/>
</dbReference>
<comment type="caution">
    <text evidence="1">The sequence shown here is derived from an EMBL/GenBank/DDBJ whole genome shotgun (WGS) entry which is preliminary data.</text>
</comment>
<gene>
    <name evidence="1" type="ORF">DI09_1p600</name>
</gene>
<dbReference type="GeneID" id="25258952"/>
<organism evidence="1 2">
    <name type="scientific">Mitosporidium daphniae</name>
    <dbReference type="NCBI Taxonomy" id="1485682"/>
    <lineage>
        <taxon>Eukaryota</taxon>
        <taxon>Fungi</taxon>
        <taxon>Fungi incertae sedis</taxon>
        <taxon>Microsporidia</taxon>
        <taxon>Mitosporidium</taxon>
    </lineage>
</organism>
<dbReference type="PANTHER" id="PTHR24075:SF0">
    <property type="entry name" value="TRANSLOCATION PROTEIN SEC63 HOMOLOG"/>
    <property type="match status" value="1"/>
</dbReference>
<dbReference type="Proteomes" id="UP000029725">
    <property type="component" value="Unassembled WGS sequence"/>
</dbReference>
<dbReference type="SUPFAM" id="SSF81296">
    <property type="entry name" value="E set domains"/>
    <property type="match status" value="1"/>
</dbReference>
<protein>
    <submittedName>
        <fullName evidence="1">Translocation protein Sec63-like protein</fullName>
    </submittedName>
</protein>
<proteinExistence type="predicted"/>
<dbReference type="InterPro" id="IPR035892">
    <property type="entry name" value="C2_domain_sf"/>
</dbReference>
<dbReference type="GO" id="GO:0008320">
    <property type="term" value="F:protein transmembrane transporter activity"/>
    <property type="evidence" value="ECO:0007669"/>
    <property type="project" value="TreeGrafter"/>
</dbReference>
<dbReference type="GO" id="GO:0031207">
    <property type="term" value="C:Sec62/Sec63 complex"/>
    <property type="evidence" value="ECO:0007669"/>
    <property type="project" value="TreeGrafter"/>
</dbReference>
<dbReference type="OrthoDB" id="1734229at2759"/>
<evidence type="ECO:0000313" key="2">
    <source>
        <dbReference type="Proteomes" id="UP000029725"/>
    </source>
</evidence>
<evidence type="ECO:0000313" key="1">
    <source>
        <dbReference type="EMBL" id="KGG52210.1"/>
    </source>
</evidence>
<dbReference type="Gene3D" id="2.60.40.150">
    <property type="entry name" value="C2 domain"/>
    <property type="match status" value="1"/>
</dbReference>
<dbReference type="GO" id="GO:0006614">
    <property type="term" value="P:SRP-dependent cotranslational protein targeting to membrane"/>
    <property type="evidence" value="ECO:0007669"/>
    <property type="project" value="TreeGrafter"/>
</dbReference>
<name>A0A098VTA8_9MICR</name>
<accession>A0A098VTA8</accession>
<dbReference type="GO" id="GO:0003723">
    <property type="term" value="F:RNA binding"/>
    <property type="evidence" value="ECO:0007669"/>
    <property type="project" value="TreeGrafter"/>
</dbReference>
<dbReference type="AlphaFoldDB" id="A0A098VTA8"/>
<sequence>MPWDLKELPVDELRSIAARRADCDRYQVSSGDSVLEHDDIPAGALVTAFFFITLAMSPEEERQAKKLSLLSDEECEANIATIPSSGNGSMPAVHAPRFPGIKFPAWWALLSQSRTGTLQCSPVKITSIPRIADLLKENQPLKPSLVLQFNAPTQPGSFALSLELKCDSFLNTDFHCDIKINVAPATSPRHDRIQRKGFVQSSDSE</sequence>
<dbReference type="HOGENOM" id="CLU_1337797_0_0_1"/>